<keyword evidence="3" id="KW-1185">Reference proteome</keyword>
<organism evidence="2 3">
    <name type="scientific">Cervus elaphus hippelaphus</name>
    <name type="common">European red deer</name>
    <dbReference type="NCBI Taxonomy" id="46360"/>
    <lineage>
        <taxon>Eukaryota</taxon>
        <taxon>Metazoa</taxon>
        <taxon>Chordata</taxon>
        <taxon>Craniata</taxon>
        <taxon>Vertebrata</taxon>
        <taxon>Euteleostomi</taxon>
        <taxon>Mammalia</taxon>
        <taxon>Eutheria</taxon>
        <taxon>Laurasiatheria</taxon>
        <taxon>Artiodactyla</taxon>
        <taxon>Ruminantia</taxon>
        <taxon>Pecora</taxon>
        <taxon>Cervidae</taxon>
        <taxon>Cervinae</taxon>
        <taxon>Cervus</taxon>
    </lineage>
</organism>
<protein>
    <submittedName>
        <fullName evidence="2">Uncharacterized protein</fullName>
    </submittedName>
</protein>
<dbReference type="AlphaFoldDB" id="A0A212CIT6"/>
<dbReference type="Proteomes" id="UP000242450">
    <property type="component" value="Chromosome 19"/>
</dbReference>
<reference evidence="2 3" key="1">
    <citation type="journal article" date="2018" name="Mol. Genet. Genomics">
        <title>The red deer Cervus elaphus genome CerEla1.0: sequencing, annotating, genes, and chromosomes.</title>
        <authorList>
            <person name="Bana N.A."/>
            <person name="Nyiri A."/>
            <person name="Nagy J."/>
            <person name="Frank K."/>
            <person name="Nagy T."/>
            <person name="Steger V."/>
            <person name="Schiller M."/>
            <person name="Lakatos P."/>
            <person name="Sugar L."/>
            <person name="Horn P."/>
            <person name="Barta E."/>
            <person name="Orosz L."/>
        </authorList>
    </citation>
    <scope>NUCLEOTIDE SEQUENCE [LARGE SCALE GENOMIC DNA]</scope>
    <source>
        <strain evidence="2">Hungarian</strain>
    </source>
</reference>
<evidence type="ECO:0000313" key="3">
    <source>
        <dbReference type="Proteomes" id="UP000242450"/>
    </source>
</evidence>
<accession>A0A212CIT6</accession>
<dbReference type="OrthoDB" id="337575at2759"/>
<feature type="compositionally biased region" description="Polar residues" evidence="1">
    <location>
        <begin position="38"/>
        <end position="53"/>
    </location>
</feature>
<dbReference type="EMBL" id="MKHE01000019">
    <property type="protein sequence ID" value="OWK05938.1"/>
    <property type="molecule type" value="Genomic_DNA"/>
</dbReference>
<gene>
    <name evidence="2" type="ORF">Celaphus_00012853</name>
</gene>
<name>A0A212CIT6_CEREH</name>
<evidence type="ECO:0000313" key="2">
    <source>
        <dbReference type="EMBL" id="OWK05938.1"/>
    </source>
</evidence>
<feature type="region of interest" description="Disordered" evidence="1">
    <location>
        <begin position="78"/>
        <end position="104"/>
    </location>
</feature>
<sequence length="118" mass="12868">MKERVSLQKLRLALVCLEACTRVLLQLRPVEPRAGAGATTSPAVQTNGTQPLSKTWEHSLYELERTPQEAITDGLEIQLEAGPSNKHTKTSDDSGLELDNSNAKVASDPVMDMLVKLN</sequence>
<proteinExistence type="predicted"/>
<evidence type="ECO:0000256" key="1">
    <source>
        <dbReference type="SAM" id="MobiDB-lite"/>
    </source>
</evidence>
<feature type="region of interest" description="Disordered" evidence="1">
    <location>
        <begin position="32"/>
        <end position="53"/>
    </location>
</feature>
<comment type="caution">
    <text evidence="2">The sequence shown here is derived from an EMBL/GenBank/DDBJ whole genome shotgun (WGS) entry which is preliminary data.</text>
</comment>